<gene>
    <name evidence="7" type="primary">TCP12</name>
    <name evidence="7" type="ORF">KSP40_PGU011067</name>
</gene>
<feature type="domain" description="TCP" evidence="6">
    <location>
        <begin position="4"/>
        <end position="62"/>
    </location>
</feature>
<reference evidence="7 8" key="1">
    <citation type="journal article" date="2022" name="Nat. Plants">
        <title>Genomes of leafy and leafless Platanthera orchids illuminate the evolution of mycoheterotrophy.</title>
        <authorList>
            <person name="Li M.H."/>
            <person name="Liu K.W."/>
            <person name="Li Z."/>
            <person name="Lu H.C."/>
            <person name="Ye Q.L."/>
            <person name="Zhang D."/>
            <person name="Wang J.Y."/>
            <person name="Li Y.F."/>
            <person name="Zhong Z.M."/>
            <person name="Liu X."/>
            <person name="Yu X."/>
            <person name="Liu D.K."/>
            <person name="Tu X.D."/>
            <person name="Liu B."/>
            <person name="Hao Y."/>
            <person name="Liao X.Y."/>
            <person name="Jiang Y.T."/>
            <person name="Sun W.H."/>
            <person name="Chen J."/>
            <person name="Chen Y.Q."/>
            <person name="Ai Y."/>
            <person name="Zhai J.W."/>
            <person name="Wu S.S."/>
            <person name="Zhou Z."/>
            <person name="Hsiao Y.Y."/>
            <person name="Wu W.L."/>
            <person name="Chen Y.Y."/>
            <person name="Lin Y.F."/>
            <person name="Hsu J.L."/>
            <person name="Li C.Y."/>
            <person name="Wang Z.W."/>
            <person name="Zhao X."/>
            <person name="Zhong W.Y."/>
            <person name="Ma X.K."/>
            <person name="Ma L."/>
            <person name="Huang J."/>
            <person name="Chen G.Z."/>
            <person name="Huang M.Z."/>
            <person name="Huang L."/>
            <person name="Peng D.H."/>
            <person name="Luo Y.B."/>
            <person name="Zou S.Q."/>
            <person name="Chen S.P."/>
            <person name="Lan S."/>
            <person name="Tsai W.C."/>
            <person name="Van de Peer Y."/>
            <person name="Liu Z.J."/>
        </authorList>
    </citation>
    <scope>NUCLEOTIDE SEQUENCE [LARGE SCALE GENOMIC DNA]</scope>
    <source>
        <strain evidence="7">Lor288</strain>
    </source>
</reference>
<comment type="caution">
    <text evidence="7">The sequence shown here is derived from an EMBL/GenBank/DDBJ whole genome shotgun (WGS) entry which is preliminary data.</text>
</comment>
<evidence type="ECO:0000259" key="6">
    <source>
        <dbReference type="PROSITE" id="PS51369"/>
    </source>
</evidence>
<keyword evidence="2" id="KW-0805">Transcription regulation</keyword>
<dbReference type="PANTHER" id="PTHR31072:SF226">
    <property type="entry name" value="TRANSCRIPTION FACTOR TCP18"/>
    <property type="match status" value="1"/>
</dbReference>
<evidence type="ECO:0000256" key="2">
    <source>
        <dbReference type="ARBA" id="ARBA00023015"/>
    </source>
</evidence>
<keyword evidence="4" id="KW-0804">Transcription</keyword>
<evidence type="ECO:0000313" key="8">
    <source>
        <dbReference type="Proteomes" id="UP001412067"/>
    </source>
</evidence>
<evidence type="ECO:0000256" key="3">
    <source>
        <dbReference type="ARBA" id="ARBA00023125"/>
    </source>
</evidence>
<keyword evidence="8" id="KW-1185">Reference proteome</keyword>
<dbReference type="InterPro" id="IPR017887">
    <property type="entry name" value="TF_TCP_subgr"/>
</dbReference>
<organism evidence="7 8">
    <name type="scientific">Platanthera guangdongensis</name>
    <dbReference type="NCBI Taxonomy" id="2320717"/>
    <lineage>
        <taxon>Eukaryota</taxon>
        <taxon>Viridiplantae</taxon>
        <taxon>Streptophyta</taxon>
        <taxon>Embryophyta</taxon>
        <taxon>Tracheophyta</taxon>
        <taxon>Spermatophyta</taxon>
        <taxon>Magnoliopsida</taxon>
        <taxon>Liliopsida</taxon>
        <taxon>Asparagales</taxon>
        <taxon>Orchidaceae</taxon>
        <taxon>Orchidoideae</taxon>
        <taxon>Orchideae</taxon>
        <taxon>Orchidinae</taxon>
        <taxon>Platanthera</taxon>
    </lineage>
</organism>
<name>A0ABR2MP16_9ASPA</name>
<dbReference type="InterPro" id="IPR005333">
    <property type="entry name" value="Transcription_factor_TCP"/>
</dbReference>
<dbReference type="EMBL" id="JBBWWR010000005">
    <property type="protein sequence ID" value="KAK8965938.1"/>
    <property type="molecule type" value="Genomic_DNA"/>
</dbReference>
<accession>A0ABR2MP16</accession>
<keyword evidence="5" id="KW-0539">Nucleus</keyword>
<evidence type="ECO:0000256" key="4">
    <source>
        <dbReference type="ARBA" id="ARBA00023163"/>
    </source>
</evidence>
<proteinExistence type="predicted"/>
<keyword evidence="3" id="KW-0238">DNA-binding</keyword>
<protein>
    <submittedName>
        <fullName evidence="7">Transcription factor TCP12</fullName>
    </submittedName>
</protein>
<dbReference type="Proteomes" id="UP001412067">
    <property type="component" value="Unassembled WGS sequence"/>
</dbReference>
<evidence type="ECO:0000256" key="5">
    <source>
        <dbReference type="ARBA" id="ARBA00023242"/>
    </source>
</evidence>
<dbReference type="PANTHER" id="PTHR31072">
    <property type="entry name" value="TRANSCRIPTION FACTOR TCP4-RELATED"/>
    <property type="match status" value="1"/>
</dbReference>
<comment type="subcellular location">
    <subcellularLocation>
        <location evidence="1">Nucleus</location>
    </subcellularLocation>
</comment>
<sequence length="80" mass="9173">MERGKNRHNKICAVQGPRDWRMRLSLDVAHKLFDLQVLLGFDMTILTVQWLLTMSKSVIKQLVSASSSSQNEEHFTSALE</sequence>
<dbReference type="Pfam" id="PF03634">
    <property type="entry name" value="TCP"/>
    <property type="match status" value="1"/>
</dbReference>
<evidence type="ECO:0000313" key="7">
    <source>
        <dbReference type="EMBL" id="KAK8965938.1"/>
    </source>
</evidence>
<dbReference type="PROSITE" id="PS51369">
    <property type="entry name" value="TCP"/>
    <property type="match status" value="1"/>
</dbReference>
<evidence type="ECO:0000256" key="1">
    <source>
        <dbReference type="ARBA" id="ARBA00004123"/>
    </source>
</evidence>